<reference evidence="2" key="2">
    <citation type="submission" date="2015-01" db="EMBL/GenBank/DDBJ databases">
        <title>Evolutionary Origins and Diversification of the Mycorrhizal Mutualists.</title>
        <authorList>
            <consortium name="DOE Joint Genome Institute"/>
            <consortium name="Mycorrhizal Genomics Consortium"/>
            <person name="Kohler A."/>
            <person name="Kuo A."/>
            <person name="Nagy L.G."/>
            <person name="Floudas D."/>
            <person name="Copeland A."/>
            <person name="Barry K.W."/>
            <person name="Cichocki N."/>
            <person name="Veneault-Fourrey C."/>
            <person name="LaButti K."/>
            <person name="Lindquist E.A."/>
            <person name="Lipzen A."/>
            <person name="Lundell T."/>
            <person name="Morin E."/>
            <person name="Murat C."/>
            <person name="Riley R."/>
            <person name="Ohm R."/>
            <person name="Sun H."/>
            <person name="Tunlid A."/>
            <person name="Henrissat B."/>
            <person name="Grigoriev I.V."/>
            <person name="Hibbett D.S."/>
            <person name="Martin F."/>
        </authorList>
    </citation>
    <scope>NUCLEOTIDE SEQUENCE [LARGE SCALE GENOMIC DNA]</scope>
    <source>
        <strain evidence="2">LaAM-08-1</strain>
    </source>
</reference>
<organism evidence="1 2">
    <name type="scientific">Laccaria amethystina LaAM-08-1</name>
    <dbReference type="NCBI Taxonomy" id="1095629"/>
    <lineage>
        <taxon>Eukaryota</taxon>
        <taxon>Fungi</taxon>
        <taxon>Dikarya</taxon>
        <taxon>Basidiomycota</taxon>
        <taxon>Agaricomycotina</taxon>
        <taxon>Agaricomycetes</taxon>
        <taxon>Agaricomycetidae</taxon>
        <taxon>Agaricales</taxon>
        <taxon>Agaricineae</taxon>
        <taxon>Hydnangiaceae</taxon>
        <taxon>Laccaria</taxon>
    </lineage>
</organism>
<proteinExistence type="predicted"/>
<dbReference type="HOGENOM" id="CLU_021164_3_1_1"/>
<dbReference type="Gene3D" id="3.80.10.10">
    <property type="entry name" value="Ribonuclease Inhibitor"/>
    <property type="match status" value="1"/>
</dbReference>
<dbReference type="Proteomes" id="UP000054477">
    <property type="component" value="Unassembled WGS sequence"/>
</dbReference>
<protein>
    <recommendedName>
        <fullName evidence="3">F-box domain-containing protein</fullName>
    </recommendedName>
</protein>
<evidence type="ECO:0000313" key="1">
    <source>
        <dbReference type="EMBL" id="KIJ90348.1"/>
    </source>
</evidence>
<evidence type="ECO:0008006" key="3">
    <source>
        <dbReference type="Google" id="ProtNLM"/>
    </source>
</evidence>
<dbReference type="STRING" id="1095629.A0A0C9WR80"/>
<reference evidence="1 2" key="1">
    <citation type="submission" date="2014-04" db="EMBL/GenBank/DDBJ databases">
        <authorList>
            <consortium name="DOE Joint Genome Institute"/>
            <person name="Kuo A."/>
            <person name="Kohler A."/>
            <person name="Nagy L.G."/>
            <person name="Floudas D."/>
            <person name="Copeland A."/>
            <person name="Barry K.W."/>
            <person name="Cichocki N."/>
            <person name="Veneault-Fourrey C."/>
            <person name="LaButti K."/>
            <person name="Lindquist E.A."/>
            <person name="Lipzen A."/>
            <person name="Lundell T."/>
            <person name="Morin E."/>
            <person name="Murat C."/>
            <person name="Sun H."/>
            <person name="Tunlid A."/>
            <person name="Henrissat B."/>
            <person name="Grigoriev I.V."/>
            <person name="Hibbett D.S."/>
            <person name="Martin F."/>
            <person name="Nordberg H.P."/>
            <person name="Cantor M.N."/>
            <person name="Hua S.X."/>
        </authorList>
    </citation>
    <scope>NUCLEOTIDE SEQUENCE [LARGE SCALE GENOMIC DNA]</scope>
    <source>
        <strain evidence="1 2">LaAM-08-1</strain>
    </source>
</reference>
<dbReference type="OrthoDB" id="2631350at2759"/>
<dbReference type="EMBL" id="KN839210">
    <property type="protein sequence ID" value="KIJ90348.1"/>
    <property type="molecule type" value="Genomic_DNA"/>
</dbReference>
<sequence>MESETVSLSTDKGLNANLFFSNTDLLLKIFDYLLWDDNDETDSDNAITCKHTLAQAAVTCKTFLEPALDRLWYILDTLFPLLKLLPSFIQCEESYVLRGPTDWSRFDFYANRVKIFSYIRDPDHLDIALHVYFRIAQLRTSPILLPSLQCIRCPSISSNDFLIYGICLFLSPSLVAVEIGEITSVEDKLCGTFLYTLLNDGAELVRIVLKGEGLGKETMALIPRFERLRVLKLGGMGESLSLPWLERVGALSALVDLDLDFIGSPIPPLEKTVGFNHLWRLTISASLPFIQSFVANISTDQLDTFICISPPEPGFDKKSLVEDVVSRWSSSLRRFGLRLAPEDTEEEELPPDTLKPLFPLQNLRTLGLRGYLMDISNDLIEEWAKTWPDLNDLFLPFLPPTRVRPTMKSLRILAERCPKLAELRIPLDTSDIQPFLSSRKPLYPPLKHELRTLTIASAGDDWDTRDAFHIGRYLDDLFPGLKGVRPYEGHEDERLAQVNDLVLFAQKVREETIASCRG</sequence>
<gene>
    <name evidence="1" type="ORF">K443DRAFT_686823</name>
</gene>
<name>A0A0C9WR80_9AGAR</name>
<keyword evidence="2" id="KW-1185">Reference proteome</keyword>
<dbReference type="InterPro" id="IPR032675">
    <property type="entry name" value="LRR_dom_sf"/>
</dbReference>
<accession>A0A0C9WR80</accession>
<dbReference type="AlphaFoldDB" id="A0A0C9WR80"/>
<evidence type="ECO:0000313" key="2">
    <source>
        <dbReference type="Proteomes" id="UP000054477"/>
    </source>
</evidence>